<dbReference type="AlphaFoldDB" id="A0AAF0WUD6"/>
<reference evidence="1" key="1">
    <citation type="journal article" date="2016" name="Nat. Genet.">
        <title>A high-quality carrot genome assembly provides new insights into carotenoid accumulation and asterid genome evolution.</title>
        <authorList>
            <person name="Iorizzo M."/>
            <person name="Ellison S."/>
            <person name="Senalik D."/>
            <person name="Zeng P."/>
            <person name="Satapoomin P."/>
            <person name="Huang J."/>
            <person name="Bowman M."/>
            <person name="Iovene M."/>
            <person name="Sanseverino W."/>
            <person name="Cavagnaro P."/>
            <person name="Yildiz M."/>
            <person name="Macko-Podgorni A."/>
            <person name="Moranska E."/>
            <person name="Grzebelus E."/>
            <person name="Grzebelus D."/>
            <person name="Ashrafi H."/>
            <person name="Zheng Z."/>
            <person name="Cheng S."/>
            <person name="Spooner D."/>
            <person name="Van Deynze A."/>
            <person name="Simon P."/>
        </authorList>
    </citation>
    <scope>NUCLEOTIDE SEQUENCE</scope>
    <source>
        <tissue evidence="1">Leaf</tissue>
    </source>
</reference>
<proteinExistence type="predicted"/>
<protein>
    <submittedName>
        <fullName evidence="1">Uncharacterized protein</fullName>
    </submittedName>
</protein>
<sequence length="50" mass="5704">MENKKKELLGPNKGLLQSPELYQYILESSVLPNEPELLEELRAVTASHPR</sequence>
<accession>A0AAF0WUD6</accession>
<name>A0AAF0WUD6_DAUCS</name>
<keyword evidence="2" id="KW-1185">Reference proteome</keyword>
<reference evidence="1" key="2">
    <citation type="submission" date="2022-03" db="EMBL/GenBank/DDBJ databases">
        <title>Draft title - Genomic analysis of global carrot germplasm unveils the trajectory of domestication and the origin of high carotenoid orange carrot.</title>
        <authorList>
            <person name="Iorizzo M."/>
            <person name="Ellison S."/>
            <person name="Senalik D."/>
            <person name="Macko-Podgorni A."/>
            <person name="Grzebelus D."/>
            <person name="Bostan H."/>
            <person name="Rolling W."/>
            <person name="Curaba J."/>
            <person name="Simon P."/>
        </authorList>
    </citation>
    <scope>NUCLEOTIDE SEQUENCE</scope>
    <source>
        <tissue evidence="1">Leaf</tissue>
    </source>
</reference>
<evidence type="ECO:0000313" key="2">
    <source>
        <dbReference type="Proteomes" id="UP000077755"/>
    </source>
</evidence>
<evidence type="ECO:0000313" key="1">
    <source>
        <dbReference type="EMBL" id="WOG94285.1"/>
    </source>
</evidence>
<dbReference type="Proteomes" id="UP000077755">
    <property type="component" value="Chromosome 3"/>
</dbReference>
<gene>
    <name evidence="1" type="ORF">DCAR_0313578</name>
</gene>
<organism evidence="1 2">
    <name type="scientific">Daucus carota subsp. sativus</name>
    <name type="common">Carrot</name>
    <dbReference type="NCBI Taxonomy" id="79200"/>
    <lineage>
        <taxon>Eukaryota</taxon>
        <taxon>Viridiplantae</taxon>
        <taxon>Streptophyta</taxon>
        <taxon>Embryophyta</taxon>
        <taxon>Tracheophyta</taxon>
        <taxon>Spermatophyta</taxon>
        <taxon>Magnoliopsida</taxon>
        <taxon>eudicotyledons</taxon>
        <taxon>Gunneridae</taxon>
        <taxon>Pentapetalae</taxon>
        <taxon>asterids</taxon>
        <taxon>campanulids</taxon>
        <taxon>Apiales</taxon>
        <taxon>Apiaceae</taxon>
        <taxon>Apioideae</taxon>
        <taxon>Scandiceae</taxon>
        <taxon>Daucinae</taxon>
        <taxon>Daucus</taxon>
        <taxon>Daucus sect. Daucus</taxon>
    </lineage>
</organism>
<dbReference type="EMBL" id="CP093345">
    <property type="protein sequence ID" value="WOG94285.1"/>
    <property type="molecule type" value="Genomic_DNA"/>
</dbReference>